<proteinExistence type="predicted"/>
<keyword evidence="2" id="KW-1185">Reference proteome</keyword>
<evidence type="ECO:0000313" key="1">
    <source>
        <dbReference type="EMBL" id="GIY83640.1"/>
    </source>
</evidence>
<comment type="caution">
    <text evidence="1">The sequence shown here is derived from an EMBL/GenBank/DDBJ whole genome shotgun (WGS) entry which is preliminary data.</text>
</comment>
<sequence>MKVYFPPSLLNISLSKVAVSICYAKDLNYLMAGFQYRHKCDHGETRDLIQSVVEKGNEIIFALQIPKSLKETLTGVFKATVLDINIWFSEHKFFLHIYFDILSSLHWNAEGSINRLKTAQALIQRNEASDILLLTLAATYCLEVDLERLWVNVVISEEISQWLNHISMIWNITGAVTGFKSFTIYLRIVSLELTGLRLRMKAS</sequence>
<name>A0AAV4WQ22_CAEEX</name>
<protein>
    <submittedName>
        <fullName evidence="1">Uncharacterized protein</fullName>
    </submittedName>
</protein>
<dbReference type="AlphaFoldDB" id="A0AAV4WQ22"/>
<accession>A0AAV4WQ22</accession>
<evidence type="ECO:0000313" key="2">
    <source>
        <dbReference type="Proteomes" id="UP001054945"/>
    </source>
</evidence>
<reference evidence="1 2" key="1">
    <citation type="submission" date="2021-06" db="EMBL/GenBank/DDBJ databases">
        <title>Caerostris extrusa draft genome.</title>
        <authorList>
            <person name="Kono N."/>
            <person name="Arakawa K."/>
        </authorList>
    </citation>
    <scope>NUCLEOTIDE SEQUENCE [LARGE SCALE GENOMIC DNA]</scope>
</reference>
<dbReference type="Proteomes" id="UP001054945">
    <property type="component" value="Unassembled WGS sequence"/>
</dbReference>
<organism evidence="1 2">
    <name type="scientific">Caerostris extrusa</name>
    <name type="common">Bark spider</name>
    <name type="synonym">Caerostris bankana</name>
    <dbReference type="NCBI Taxonomy" id="172846"/>
    <lineage>
        <taxon>Eukaryota</taxon>
        <taxon>Metazoa</taxon>
        <taxon>Ecdysozoa</taxon>
        <taxon>Arthropoda</taxon>
        <taxon>Chelicerata</taxon>
        <taxon>Arachnida</taxon>
        <taxon>Araneae</taxon>
        <taxon>Araneomorphae</taxon>
        <taxon>Entelegynae</taxon>
        <taxon>Araneoidea</taxon>
        <taxon>Araneidae</taxon>
        <taxon>Caerostris</taxon>
    </lineage>
</organism>
<gene>
    <name evidence="1" type="ORF">CEXT_30791</name>
</gene>
<dbReference type="EMBL" id="BPLR01016412">
    <property type="protein sequence ID" value="GIY83640.1"/>
    <property type="molecule type" value="Genomic_DNA"/>
</dbReference>